<dbReference type="Pfam" id="PF03544">
    <property type="entry name" value="TonB_C"/>
    <property type="match status" value="1"/>
</dbReference>
<dbReference type="Proteomes" id="UP000885779">
    <property type="component" value="Unassembled WGS sequence"/>
</dbReference>
<dbReference type="InterPro" id="IPR051045">
    <property type="entry name" value="TonB-dependent_transducer"/>
</dbReference>
<evidence type="ECO:0000256" key="1">
    <source>
        <dbReference type="ARBA" id="ARBA00004383"/>
    </source>
</evidence>
<evidence type="ECO:0000259" key="12">
    <source>
        <dbReference type="PROSITE" id="PS52015"/>
    </source>
</evidence>
<evidence type="ECO:0000313" key="13">
    <source>
        <dbReference type="EMBL" id="HGY55415.1"/>
    </source>
</evidence>
<evidence type="ECO:0000256" key="11">
    <source>
        <dbReference type="SAM" id="Phobius"/>
    </source>
</evidence>
<feature type="domain" description="TonB C-terminal" evidence="12">
    <location>
        <begin position="121"/>
        <end position="209"/>
    </location>
</feature>
<proteinExistence type="inferred from homology"/>
<dbReference type="PANTHER" id="PTHR33446:SF2">
    <property type="entry name" value="PROTEIN TONB"/>
    <property type="match status" value="1"/>
</dbReference>
<protein>
    <submittedName>
        <fullName evidence="13">Energy transducer TonB</fullName>
    </submittedName>
</protein>
<dbReference type="GO" id="GO:0015891">
    <property type="term" value="P:siderophore transport"/>
    <property type="evidence" value="ECO:0007669"/>
    <property type="project" value="InterPro"/>
</dbReference>
<comment type="subcellular location">
    <subcellularLocation>
        <location evidence="1">Cell inner membrane</location>
        <topology evidence="1">Single-pass membrane protein</topology>
        <orientation evidence="1">Periplasmic side</orientation>
    </subcellularLocation>
</comment>
<evidence type="ECO:0000256" key="3">
    <source>
        <dbReference type="ARBA" id="ARBA00022448"/>
    </source>
</evidence>
<keyword evidence="6 11" id="KW-0812">Transmembrane</keyword>
<dbReference type="GO" id="GO:0031992">
    <property type="term" value="F:energy transducer activity"/>
    <property type="evidence" value="ECO:0007669"/>
    <property type="project" value="InterPro"/>
</dbReference>
<organism evidence="13">
    <name type="scientific">Caldithrix abyssi</name>
    <dbReference type="NCBI Taxonomy" id="187145"/>
    <lineage>
        <taxon>Bacteria</taxon>
        <taxon>Pseudomonadati</taxon>
        <taxon>Calditrichota</taxon>
        <taxon>Calditrichia</taxon>
        <taxon>Calditrichales</taxon>
        <taxon>Calditrichaceae</taxon>
        <taxon>Caldithrix</taxon>
    </lineage>
</organism>
<dbReference type="PANTHER" id="PTHR33446">
    <property type="entry name" value="PROTEIN TONB-RELATED"/>
    <property type="match status" value="1"/>
</dbReference>
<dbReference type="Gene3D" id="3.30.1150.10">
    <property type="match status" value="1"/>
</dbReference>
<dbReference type="InterPro" id="IPR003538">
    <property type="entry name" value="TonB"/>
</dbReference>
<evidence type="ECO:0000256" key="8">
    <source>
        <dbReference type="ARBA" id="ARBA00022989"/>
    </source>
</evidence>
<dbReference type="GO" id="GO:0030288">
    <property type="term" value="C:outer membrane-bounded periplasmic space"/>
    <property type="evidence" value="ECO:0007669"/>
    <property type="project" value="InterPro"/>
</dbReference>
<dbReference type="PRINTS" id="PR01374">
    <property type="entry name" value="TONBPROTEIN"/>
</dbReference>
<dbReference type="AlphaFoldDB" id="A0A7V4WUP2"/>
<dbReference type="InterPro" id="IPR037682">
    <property type="entry name" value="TonB_C"/>
</dbReference>
<keyword evidence="4" id="KW-1003">Cell membrane</keyword>
<accession>A0A7V4WUP2</accession>
<name>A0A7V4WUP2_CALAY</name>
<evidence type="ECO:0000256" key="10">
    <source>
        <dbReference type="SAM" id="MobiDB-lite"/>
    </source>
</evidence>
<feature type="region of interest" description="Disordered" evidence="10">
    <location>
        <begin position="60"/>
        <end position="83"/>
    </location>
</feature>
<comment type="caution">
    <text evidence="13">The sequence shown here is derived from an EMBL/GenBank/DDBJ whole genome shotgun (WGS) entry which is preliminary data.</text>
</comment>
<keyword evidence="9 11" id="KW-0472">Membrane</keyword>
<dbReference type="EMBL" id="DRQG01000065">
    <property type="protein sequence ID" value="HGY55415.1"/>
    <property type="molecule type" value="Genomic_DNA"/>
</dbReference>
<evidence type="ECO:0000256" key="4">
    <source>
        <dbReference type="ARBA" id="ARBA00022475"/>
    </source>
</evidence>
<evidence type="ECO:0000256" key="5">
    <source>
        <dbReference type="ARBA" id="ARBA00022519"/>
    </source>
</evidence>
<dbReference type="GO" id="GO:0015031">
    <property type="term" value="P:protein transport"/>
    <property type="evidence" value="ECO:0007669"/>
    <property type="project" value="UniProtKB-KW"/>
</dbReference>
<feature type="transmembrane region" description="Helical" evidence="11">
    <location>
        <begin position="20"/>
        <end position="38"/>
    </location>
</feature>
<keyword evidence="8 11" id="KW-1133">Transmembrane helix</keyword>
<dbReference type="NCBIfam" id="TIGR01352">
    <property type="entry name" value="tonB_Cterm"/>
    <property type="match status" value="1"/>
</dbReference>
<dbReference type="SUPFAM" id="SSF74653">
    <property type="entry name" value="TolA/TonB C-terminal domain"/>
    <property type="match status" value="1"/>
</dbReference>
<dbReference type="GO" id="GO:0098797">
    <property type="term" value="C:plasma membrane protein complex"/>
    <property type="evidence" value="ECO:0007669"/>
    <property type="project" value="TreeGrafter"/>
</dbReference>
<gene>
    <name evidence="13" type="ORF">ENK44_06935</name>
</gene>
<evidence type="ECO:0000256" key="2">
    <source>
        <dbReference type="ARBA" id="ARBA00006555"/>
    </source>
</evidence>
<keyword evidence="7" id="KW-0653">Protein transport</keyword>
<evidence type="ECO:0000256" key="9">
    <source>
        <dbReference type="ARBA" id="ARBA00023136"/>
    </source>
</evidence>
<evidence type="ECO:0000256" key="6">
    <source>
        <dbReference type="ARBA" id="ARBA00022692"/>
    </source>
</evidence>
<evidence type="ECO:0000256" key="7">
    <source>
        <dbReference type="ARBA" id="ARBA00022927"/>
    </source>
</evidence>
<reference evidence="13" key="1">
    <citation type="journal article" date="2020" name="mSystems">
        <title>Genome- and Community-Level Interaction Insights into Carbon Utilization and Element Cycling Functions of Hydrothermarchaeota in Hydrothermal Sediment.</title>
        <authorList>
            <person name="Zhou Z."/>
            <person name="Liu Y."/>
            <person name="Xu W."/>
            <person name="Pan J."/>
            <person name="Luo Z.H."/>
            <person name="Li M."/>
        </authorList>
    </citation>
    <scope>NUCLEOTIDE SEQUENCE [LARGE SCALE GENOMIC DNA]</scope>
    <source>
        <strain evidence="13">HyVt-577</strain>
    </source>
</reference>
<keyword evidence="3" id="KW-0813">Transport</keyword>
<dbReference type="GO" id="GO:0055085">
    <property type="term" value="P:transmembrane transport"/>
    <property type="evidence" value="ECO:0007669"/>
    <property type="project" value="InterPro"/>
</dbReference>
<dbReference type="PROSITE" id="PS52015">
    <property type="entry name" value="TONB_CTD"/>
    <property type="match status" value="1"/>
</dbReference>
<comment type="similarity">
    <text evidence="2">Belongs to the TonB family.</text>
</comment>
<sequence length="209" mass="23483">MKAMKKNPEADLKLKYKKALESALIVALLITIGVFYSFKKFESGFQLPEQPDITIETIEIPQTRQIQKPPPPSRPSIPVEAEDDDVVDDVTIEDTDVSFEPLEELPPPPPPEEDEVFEFFAVSQKPVLIHKEKPVYPDLARKAGIEGIVVVLVTIGKDGSVEDAKIYKSLPMLDEAALAAAKKCKFKPAKQRDKFVRVKMTIPFHFKLK</sequence>
<keyword evidence="5" id="KW-0997">Cell inner membrane</keyword>
<dbReference type="InterPro" id="IPR006260">
    <property type="entry name" value="TonB/TolA_C"/>
</dbReference>